<reference evidence="2" key="2">
    <citation type="submission" date="2025-08" db="UniProtKB">
        <authorList>
            <consortium name="Ensembl"/>
        </authorList>
    </citation>
    <scope>IDENTIFICATION</scope>
</reference>
<dbReference type="GO" id="GO:0009306">
    <property type="term" value="P:protein secretion"/>
    <property type="evidence" value="ECO:0007669"/>
    <property type="project" value="TreeGrafter"/>
</dbReference>
<keyword evidence="3" id="KW-1185">Reference proteome</keyword>
<dbReference type="AlphaFoldDB" id="H2ZPR2"/>
<accession>H2ZPR2</accession>
<reference evidence="2" key="3">
    <citation type="submission" date="2025-09" db="UniProtKB">
        <authorList>
            <consortium name="Ensembl"/>
        </authorList>
    </citation>
    <scope>IDENTIFICATION</scope>
</reference>
<dbReference type="Proteomes" id="UP000007875">
    <property type="component" value="Unassembled WGS sequence"/>
</dbReference>
<reference evidence="3" key="1">
    <citation type="submission" date="2003-08" db="EMBL/GenBank/DDBJ databases">
        <authorList>
            <person name="Birren B."/>
            <person name="Nusbaum C."/>
            <person name="Abebe A."/>
            <person name="Abouelleil A."/>
            <person name="Adekoya E."/>
            <person name="Ait-zahra M."/>
            <person name="Allen N."/>
            <person name="Allen T."/>
            <person name="An P."/>
            <person name="Anderson M."/>
            <person name="Anderson S."/>
            <person name="Arachchi H."/>
            <person name="Armbruster J."/>
            <person name="Bachantsang P."/>
            <person name="Baldwin J."/>
            <person name="Barry A."/>
            <person name="Bayul T."/>
            <person name="Blitshsteyn B."/>
            <person name="Bloom T."/>
            <person name="Blye J."/>
            <person name="Boguslavskiy L."/>
            <person name="Borowsky M."/>
            <person name="Boukhgalter B."/>
            <person name="Brunache A."/>
            <person name="Butler J."/>
            <person name="Calixte N."/>
            <person name="Calvo S."/>
            <person name="Camarata J."/>
            <person name="Campo K."/>
            <person name="Chang J."/>
            <person name="Cheshatsang Y."/>
            <person name="Citroen M."/>
            <person name="Collymore A."/>
            <person name="Considine T."/>
            <person name="Cook A."/>
            <person name="Cooke P."/>
            <person name="Corum B."/>
            <person name="Cuomo C."/>
            <person name="David R."/>
            <person name="Dawoe T."/>
            <person name="Degray S."/>
            <person name="Dodge S."/>
            <person name="Dooley K."/>
            <person name="Dorje P."/>
            <person name="Dorjee K."/>
            <person name="Dorris L."/>
            <person name="Duffey N."/>
            <person name="Dupes A."/>
            <person name="Elkins T."/>
            <person name="Engels R."/>
            <person name="Erickson J."/>
            <person name="Farina A."/>
            <person name="Faro S."/>
            <person name="Ferreira P."/>
            <person name="Fischer H."/>
            <person name="Fitzgerald M."/>
            <person name="Foley K."/>
            <person name="Gage D."/>
            <person name="Galagan J."/>
            <person name="Gearin G."/>
            <person name="Gnerre S."/>
            <person name="Gnirke A."/>
            <person name="Goyette A."/>
            <person name="Graham J."/>
            <person name="Grandbois E."/>
            <person name="Gyaltsen K."/>
            <person name="Hafez N."/>
            <person name="Hagopian D."/>
            <person name="Hagos B."/>
            <person name="Hall J."/>
            <person name="Hatcher B."/>
            <person name="Heller A."/>
            <person name="Higgins H."/>
            <person name="Honan T."/>
            <person name="Horn A."/>
            <person name="Houde N."/>
            <person name="Hughes L."/>
            <person name="Hulme W."/>
            <person name="Husby E."/>
            <person name="Iliev I."/>
            <person name="Jaffe D."/>
            <person name="Jones C."/>
            <person name="Kamal M."/>
            <person name="Kamat A."/>
            <person name="Kamvysselis M."/>
            <person name="Karlsson E."/>
            <person name="Kells C."/>
            <person name="Kieu A."/>
            <person name="Kisner P."/>
            <person name="Kodira C."/>
            <person name="Kulbokas E."/>
            <person name="Labutti K."/>
            <person name="Lama D."/>
            <person name="Landers T."/>
            <person name="Leger J."/>
            <person name="Levine S."/>
            <person name="Lewis D."/>
            <person name="Lewis T."/>
            <person name="Lindblad-toh K."/>
            <person name="Liu X."/>
            <person name="Lokyitsang T."/>
            <person name="Lokyitsang Y."/>
            <person name="Lucien O."/>
            <person name="Lui A."/>
            <person name="Ma L.J."/>
            <person name="Mabbitt R."/>
            <person name="Macdonald J."/>
            <person name="Maclean C."/>
            <person name="Major J."/>
            <person name="Manning J."/>
            <person name="Marabella R."/>
            <person name="Maru K."/>
            <person name="Matthews C."/>
            <person name="Mauceli E."/>
            <person name="Mccarthy M."/>
            <person name="Mcdonough S."/>
            <person name="Mcghee T."/>
            <person name="Meldrim J."/>
            <person name="Meneus L."/>
            <person name="Mesirov J."/>
            <person name="Mihalev A."/>
            <person name="Mihova T."/>
            <person name="Mikkelsen T."/>
            <person name="Mlenga V."/>
            <person name="Moru K."/>
            <person name="Mozes J."/>
            <person name="Mulrain L."/>
            <person name="Munson G."/>
            <person name="Naylor J."/>
            <person name="Newes C."/>
            <person name="Nguyen C."/>
            <person name="Nguyen N."/>
            <person name="Nguyen T."/>
            <person name="Nicol R."/>
            <person name="Nielsen C."/>
            <person name="Nizzari M."/>
            <person name="Norbu C."/>
            <person name="Norbu N."/>
            <person name="O'donnell P."/>
            <person name="Okoawo O."/>
            <person name="O'leary S."/>
            <person name="Omotosho B."/>
            <person name="O'neill K."/>
            <person name="Osman S."/>
            <person name="Parker S."/>
            <person name="Perrin D."/>
            <person name="Phunkhang P."/>
            <person name="Piqani B."/>
            <person name="Purcell S."/>
            <person name="Rachupka T."/>
            <person name="Ramasamy U."/>
            <person name="Rameau R."/>
            <person name="Ray V."/>
            <person name="Raymond C."/>
            <person name="Retta R."/>
            <person name="Richardson S."/>
            <person name="Rise C."/>
            <person name="Rodriguez J."/>
            <person name="Rogers J."/>
            <person name="Rogov P."/>
            <person name="Rutman M."/>
            <person name="Schupbach R."/>
            <person name="Seaman C."/>
            <person name="Settipalli S."/>
            <person name="Sharpe T."/>
            <person name="Sheridan J."/>
            <person name="Sherpa N."/>
            <person name="Shi J."/>
            <person name="Smirnov S."/>
            <person name="Smith C."/>
            <person name="Sougnez C."/>
            <person name="Spencer B."/>
            <person name="Stalker J."/>
            <person name="Stange-thomann N."/>
            <person name="Stavropoulos S."/>
            <person name="Stetson K."/>
            <person name="Stone C."/>
            <person name="Stone S."/>
            <person name="Stubbs M."/>
            <person name="Talamas J."/>
            <person name="Tchuinga P."/>
            <person name="Tenzing P."/>
            <person name="Tesfaye S."/>
            <person name="Theodore J."/>
            <person name="Thoulutsang Y."/>
            <person name="Topham K."/>
            <person name="Towey S."/>
            <person name="Tsamla T."/>
            <person name="Tsomo N."/>
            <person name="Vallee D."/>
            <person name="Vassiliev H."/>
            <person name="Venkataraman V."/>
            <person name="Vinson J."/>
            <person name="Vo A."/>
            <person name="Wade C."/>
            <person name="Wang S."/>
            <person name="Wangchuk T."/>
            <person name="Wangdi T."/>
            <person name="Whittaker C."/>
            <person name="Wilkinson J."/>
            <person name="Wu Y."/>
            <person name="Wyman D."/>
            <person name="Yadav S."/>
            <person name="Yang S."/>
            <person name="Yang X."/>
            <person name="Yeager S."/>
            <person name="Yee E."/>
            <person name="Young G."/>
            <person name="Zainoun J."/>
            <person name="Zembeck L."/>
            <person name="Zimmer A."/>
            <person name="Zody M."/>
            <person name="Lander E."/>
        </authorList>
    </citation>
    <scope>NUCLEOTIDE SEQUENCE [LARGE SCALE GENOMIC DNA]</scope>
</reference>
<evidence type="ECO:0000313" key="3">
    <source>
        <dbReference type="Proteomes" id="UP000007875"/>
    </source>
</evidence>
<dbReference type="PANTHER" id="PTHR20959">
    <property type="entry name" value="TRANSPORT AND GOLGI ORGANIZATION PROTEIN 6 FAMILY MEMBER"/>
    <property type="match status" value="1"/>
</dbReference>
<sequence>MLCYSPICRKLVSKDQRMLLLSKLTVLITKWCKLHDVAFYLLVLQGSNKRTSPAWLQQHCGHILSKCILRKGGVSEVATAIIKSLDSEMSDWQKSEIISGILTTPSRSSLSTGSYCSTICQQILEILESYTAYSTPKFGLTTSINIVHLILTQFKHPDKETMIKEVFVPYLPVLFHLFSWARNNWSPIAKQLSEIIEACLVESSNCTLTAKLFLVVCHVLETNCVETSVPLIFPKEGTDYMVTQDGECMATHKEVNLM</sequence>
<dbReference type="PANTHER" id="PTHR20959:SF1">
    <property type="entry name" value="TRANSPORT AND GOLGI ORGANIZATION PROTEIN 6 HOMOLOG"/>
    <property type="match status" value="1"/>
</dbReference>
<name>H2ZPR2_CIOSA</name>
<dbReference type="Ensembl" id="ENSCSAVT00000019790.1">
    <property type="protein sequence ID" value="ENSCSAVP00000019578.1"/>
    <property type="gene ID" value="ENSCSAVG00000011474.1"/>
</dbReference>
<feature type="domain" description="TANGO6 HEAT repeat" evidence="1">
    <location>
        <begin position="69"/>
        <end position="138"/>
    </location>
</feature>
<organism evidence="2 3">
    <name type="scientific">Ciona savignyi</name>
    <name type="common">Pacific transparent sea squirt</name>
    <dbReference type="NCBI Taxonomy" id="51511"/>
    <lineage>
        <taxon>Eukaryota</taxon>
        <taxon>Metazoa</taxon>
        <taxon>Chordata</taxon>
        <taxon>Tunicata</taxon>
        <taxon>Ascidiacea</taxon>
        <taxon>Phlebobranchia</taxon>
        <taxon>Cionidae</taxon>
        <taxon>Ciona</taxon>
    </lineage>
</organism>
<dbReference type="InterPro" id="IPR057407">
    <property type="entry name" value="HEAT_TANGO6"/>
</dbReference>
<proteinExistence type="predicted"/>
<dbReference type="HOGENOM" id="CLU_1077512_0_0_1"/>
<dbReference type="InterPro" id="IPR039600">
    <property type="entry name" value="TANGO6/Rtp1"/>
</dbReference>
<protein>
    <recommendedName>
        <fullName evidence="1">TANGO6 HEAT repeat domain-containing protein</fullName>
    </recommendedName>
</protein>
<evidence type="ECO:0000313" key="2">
    <source>
        <dbReference type="Ensembl" id="ENSCSAVP00000019578.1"/>
    </source>
</evidence>
<evidence type="ECO:0000259" key="1">
    <source>
        <dbReference type="Pfam" id="PF23565"/>
    </source>
</evidence>
<dbReference type="Pfam" id="PF23565">
    <property type="entry name" value="ARM_TANGO6"/>
    <property type="match status" value="1"/>
</dbReference>